<comment type="caution">
    <text evidence="1">The sequence shown here is derived from an EMBL/GenBank/DDBJ whole genome shotgun (WGS) entry which is preliminary data.</text>
</comment>
<name>A0AAN5CF73_9BILA</name>
<dbReference type="Proteomes" id="UP001328107">
    <property type="component" value="Unassembled WGS sequence"/>
</dbReference>
<evidence type="ECO:0000313" key="2">
    <source>
        <dbReference type="Proteomes" id="UP001328107"/>
    </source>
</evidence>
<feature type="non-terminal residue" evidence="1">
    <location>
        <position position="100"/>
    </location>
</feature>
<organism evidence="1 2">
    <name type="scientific">Pristionchus mayeri</name>
    <dbReference type="NCBI Taxonomy" id="1317129"/>
    <lineage>
        <taxon>Eukaryota</taxon>
        <taxon>Metazoa</taxon>
        <taxon>Ecdysozoa</taxon>
        <taxon>Nematoda</taxon>
        <taxon>Chromadorea</taxon>
        <taxon>Rhabditida</taxon>
        <taxon>Rhabditina</taxon>
        <taxon>Diplogasteromorpha</taxon>
        <taxon>Diplogasteroidea</taxon>
        <taxon>Neodiplogasteridae</taxon>
        <taxon>Pristionchus</taxon>
    </lineage>
</organism>
<keyword evidence="2" id="KW-1185">Reference proteome</keyword>
<gene>
    <name evidence="1" type="ORF">PMAYCL1PPCAC_13970</name>
</gene>
<protein>
    <submittedName>
        <fullName evidence="1">Uncharacterized protein</fullName>
    </submittedName>
</protein>
<accession>A0AAN5CF73</accession>
<dbReference type="EMBL" id="BTRK01000003">
    <property type="protein sequence ID" value="GMR43775.1"/>
    <property type="molecule type" value="Genomic_DNA"/>
</dbReference>
<proteinExistence type="predicted"/>
<feature type="non-terminal residue" evidence="1">
    <location>
        <position position="1"/>
    </location>
</feature>
<dbReference type="AlphaFoldDB" id="A0AAN5CF73"/>
<sequence>IDEVVRRTYSIHSGEVVELPHRIIEKPTKYKKVSTQQKNELKCTECEFRTQCASSWVHHLRFAHSTNLKQLGYLLRCDCGHESADFSHSYKCDISNFTVI</sequence>
<reference evidence="2" key="1">
    <citation type="submission" date="2022-10" db="EMBL/GenBank/DDBJ databases">
        <title>Genome assembly of Pristionchus species.</title>
        <authorList>
            <person name="Yoshida K."/>
            <person name="Sommer R.J."/>
        </authorList>
    </citation>
    <scope>NUCLEOTIDE SEQUENCE [LARGE SCALE GENOMIC DNA]</scope>
    <source>
        <strain evidence="2">RS5460</strain>
    </source>
</reference>
<evidence type="ECO:0000313" key="1">
    <source>
        <dbReference type="EMBL" id="GMR43775.1"/>
    </source>
</evidence>